<feature type="region of interest" description="Disordered" evidence="5">
    <location>
        <begin position="1"/>
        <end position="54"/>
    </location>
</feature>
<evidence type="ECO:0000256" key="5">
    <source>
        <dbReference type="SAM" id="MobiDB-lite"/>
    </source>
</evidence>
<evidence type="ECO:0000313" key="6">
    <source>
        <dbReference type="EMBL" id="GBF99811.1"/>
    </source>
</evidence>
<dbReference type="GO" id="GO:0030388">
    <property type="term" value="P:fructose 1,6-bisphosphate metabolic process"/>
    <property type="evidence" value="ECO:0007669"/>
    <property type="project" value="TreeGrafter"/>
</dbReference>
<dbReference type="GO" id="GO:0006094">
    <property type="term" value="P:gluconeogenesis"/>
    <property type="evidence" value="ECO:0007669"/>
    <property type="project" value="InterPro"/>
</dbReference>
<dbReference type="OrthoDB" id="565595at2759"/>
<dbReference type="Gene3D" id="3.40.190.90">
    <property type="match status" value="1"/>
</dbReference>
<dbReference type="PIRSF" id="PIRSF004532">
    <property type="entry name" value="GlpX"/>
    <property type="match status" value="1"/>
</dbReference>
<dbReference type="PANTHER" id="PTHR30447">
    <property type="entry name" value="FRUCTOSE-1,6-BISPHOSPHATASE CLASS 2"/>
    <property type="match status" value="1"/>
</dbReference>
<evidence type="ECO:0000256" key="4">
    <source>
        <dbReference type="ARBA" id="ARBA00023277"/>
    </source>
</evidence>
<keyword evidence="1" id="KW-0479">Metal-binding</keyword>
<keyword evidence="4" id="KW-0119">Carbohydrate metabolism</keyword>
<dbReference type="InterPro" id="IPR004464">
    <property type="entry name" value="FBPase_class-2/SBPase"/>
</dbReference>
<dbReference type="FunFam" id="3.40.190.90:FF:000001">
    <property type="entry name" value="Fructose-1,6-bisphosphatase"/>
    <property type="match status" value="1"/>
</dbReference>
<sequence length="379" mass="39955">MLSARAPTALPRARGTSESHRLVAARIAAPARPPAQAFESRDDPVRRRSGPDYTAPSRNLALELVRVTEAAALASARWFGKGDKEAADQAAVDVMRRVLADIKMDGVVVIGEGEKDSAPMLYCGESIGDGSPPAVDIAVDPLDGTTLTAQGRSGALSVIALAERGAMFNPGPAFYMEKLAVGPGVDPRRISLKYSVAHNLEAIANCLGKPVSDVTVLVLDRPRHAELIRQIREAGARIRMISDGDVGGAIETAKPGAPVDVLMGVGGTPEGVIAAAALKCMGGHIEGRLWPRSEEDRAAISAAGLDCETILGIEELVKGDDVFFAATGVSDSDLVKGVRFHSGGATTSSIVMRARSGTVRYIESHHRWTHPRVKGYKDS</sequence>
<protein>
    <submittedName>
        <fullName evidence="6">Fructose 1,6-bisphosphatase</fullName>
    </submittedName>
</protein>
<dbReference type="SUPFAM" id="SSF56655">
    <property type="entry name" value="Carbohydrate phosphatase"/>
    <property type="match status" value="1"/>
</dbReference>
<dbReference type="NCBIfam" id="TIGR00330">
    <property type="entry name" value="glpX"/>
    <property type="match status" value="1"/>
</dbReference>
<dbReference type="InParanoid" id="A0A2V0PJ38"/>
<evidence type="ECO:0000256" key="1">
    <source>
        <dbReference type="ARBA" id="ARBA00022723"/>
    </source>
</evidence>
<comment type="caution">
    <text evidence="6">The sequence shown here is derived from an EMBL/GenBank/DDBJ whole genome shotgun (WGS) entry which is preliminary data.</text>
</comment>
<dbReference type="Proteomes" id="UP000247498">
    <property type="component" value="Unassembled WGS sequence"/>
</dbReference>
<evidence type="ECO:0000256" key="3">
    <source>
        <dbReference type="ARBA" id="ARBA00023211"/>
    </source>
</evidence>
<dbReference type="Gene3D" id="3.30.540.10">
    <property type="entry name" value="Fructose-1,6-Bisphosphatase, subunit A, domain 1"/>
    <property type="match status" value="1"/>
</dbReference>
<dbReference type="GO" id="GO:0042132">
    <property type="term" value="F:fructose 1,6-bisphosphate 1-phosphatase activity"/>
    <property type="evidence" value="ECO:0007669"/>
    <property type="project" value="InterPro"/>
</dbReference>
<dbReference type="EMBL" id="BDRX01000174">
    <property type="protein sequence ID" value="GBF99811.1"/>
    <property type="molecule type" value="Genomic_DNA"/>
</dbReference>
<reference evidence="6 7" key="1">
    <citation type="journal article" date="2018" name="Sci. Rep.">
        <title>Raphidocelis subcapitata (=Pseudokirchneriella subcapitata) provides an insight into genome evolution and environmental adaptations in the Sphaeropleales.</title>
        <authorList>
            <person name="Suzuki S."/>
            <person name="Yamaguchi H."/>
            <person name="Nakajima N."/>
            <person name="Kawachi M."/>
        </authorList>
    </citation>
    <scope>NUCLEOTIDE SEQUENCE [LARGE SCALE GENOMIC DNA]</scope>
    <source>
        <strain evidence="6 7">NIES-35</strain>
    </source>
</reference>
<name>A0A2V0PJ38_9CHLO</name>
<feature type="compositionally biased region" description="Basic and acidic residues" evidence="5">
    <location>
        <begin position="39"/>
        <end position="50"/>
    </location>
</feature>
<dbReference type="STRING" id="307507.A0A2V0PJ38"/>
<dbReference type="GO" id="GO:0005829">
    <property type="term" value="C:cytosol"/>
    <property type="evidence" value="ECO:0007669"/>
    <property type="project" value="TreeGrafter"/>
</dbReference>
<dbReference type="Pfam" id="PF03320">
    <property type="entry name" value="FBPase_glpX"/>
    <property type="match status" value="1"/>
</dbReference>
<accession>A0A2V0PJ38</accession>
<dbReference type="GO" id="GO:0046872">
    <property type="term" value="F:metal ion binding"/>
    <property type="evidence" value="ECO:0007669"/>
    <property type="project" value="UniProtKB-KW"/>
</dbReference>
<keyword evidence="7" id="KW-1185">Reference proteome</keyword>
<keyword evidence="2" id="KW-0378">Hydrolase</keyword>
<organism evidence="6 7">
    <name type="scientific">Raphidocelis subcapitata</name>
    <dbReference type="NCBI Taxonomy" id="307507"/>
    <lineage>
        <taxon>Eukaryota</taxon>
        <taxon>Viridiplantae</taxon>
        <taxon>Chlorophyta</taxon>
        <taxon>core chlorophytes</taxon>
        <taxon>Chlorophyceae</taxon>
        <taxon>CS clade</taxon>
        <taxon>Sphaeropleales</taxon>
        <taxon>Selenastraceae</taxon>
        <taxon>Raphidocelis</taxon>
    </lineage>
</organism>
<proteinExistence type="predicted"/>
<gene>
    <name evidence="6" type="ORF">Rsub_12564</name>
</gene>
<evidence type="ECO:0000256" key="2">
    <source>
        <dbReference type="ARBA" id="ARBA00022801"/>
    </source>
</evidence>
<feature type="compositionally biased region" description="Low complexity" evidence="5">
    <location>
        <begin position="24"/>
        <end position="37"/>
    </location>
</feature>
<dbReference type="CDD" id="cd01516">
    <property type="entry name" value="FBPase_glpX"/>
    <property type="match status" value="1"/>
</dbReference>
<evidence type="ECO:0000313" key="7">
    <source>
        <dbReference type="Proteomes" id="UP000247498"/>
    </source>
</evidence>
<dbReference type="AlphaFoldDB" id="A0A2V0PJ38"/>
<dbReference type="GO" id="GO:0006071">
    <property type="term" value="P:glycerol metabolic process"/>
    <property type="evidence" value="ECO:0007669"/>
    <property type="project" value="InterPro"/>
</dbReference>
<keyword evidence="3" id="KW-0464">Manganese</keyword>
<dbReference type="PANTHER" id="PTHR30447:SF0">
    <property type="entry name" value="FRUCTOSE-1,6-BISPHOSPHATASE 1 CLASS 2-RELATED"/>
    <property type="match status" value="1"/>
</dbReference>